<evidence type="ECO:0000313" key="2">
    <source>
        <dbReference type="EMBL" id="CAL8069910.1"/>
    </source>
</evidence>
<sequence>MKNLFYMGSDLSVSKNCGDKNYSTSDSESESKFSKKDCPVEKAEMSWKKPSRFTLFTEDFYCPMISDATQVDHCHDPYLPVVASPSCHEKLDYHDGTSENFSESLLCVNSTAAVLDENCNVIQEDLFQLKQDEQDDDYCTQEEGEIDMKVANAISADPSTVRSVDNLHADAEVADAWTNTSQSHLLDAASGTSQGLMVECGAGMSQAWMVECGIQTSQDFGLRSLKYEKQTPEKKQRSTSPVATKSGGSIILPRLPTQTSGPEVPAKIRRIDENFATIYSVSSDCYDFNDSNKENSIEDARNRGYKTKGGVTRDFIPLKTPIKPMDDGGIVDENEGHENFPSSSSRGTFLRVGLSKRSRALKPLHARVPFRTPRELNIPTTRVSKNDDIEEDEDDDE</sequence>
<feature type="compositionally biased region" description="Basic and acidic residues" evidence="1">
    <location>
        <begin position="227"/>
        <end position="236"/>
    </location>
</feature>
<name>A0ABP1PKA9_9HEXA</name>
<dbReference type="EMBL" id="CAXLJM020000004">
    <property type="protein sequence ID" value="CAL8069910.1"/>
    <property type="molecule type" value="Genomic_DNA"/>
</dbReference>
<keyword evidence="3" id="KW-1185">Reference proteome</keyword>
<proteinExistence type="predicted"/>
<feature type="compositionally biased region" description="Acidic residues" evidence="1">
    <location>
        <begin position="388"/>
        <end position="397"/>
    </location>
</feature>
<accession>A0ABP1PKA9</accession>
<gene>
    <name evidence="2" type="ORF">ODALV1_LOCUS988</name>
</gene>
<protein>
    <submittedName>
        <fullName evidence="2">Uncharacterized protein</fullName>
    </submittedName>
</protein>
<feature type="region of interest" description="Disordered" evidence="1">
    <location>
        <begin position="370"/>
        <end position="397"/>
    </location>
</feature>
<feature type="region of interest" description="Disordered" evidence="1">
    <location>
        <begin position="227"/>
        <end position="263"/>
    </location>
</feature>
<evidence type="ECO:0000256" key="1">
    <source>
        <dbReference type="SAM" id="MobiDB-lite"/>
    </source>
</evidence>
<dbReference type="Proteomes" id="UP001642540">
    <property type="component" value="Unassembled WGS sequence"/>
</dbReference>
<organism evidence="2 3">
    <name type="scientific">Orchesella dallaii</name>
    <dbReference type="NCBI Taxonomy" id="48710"/>
    <lineage>
        <taxon>Eukaryota</taxon>
        <taxon>Metazoa</taxon>
        <taxon>Ecdysozoa</taxon>
        <taxon>Arthropoda</taxon>
        <taxon>Hexapoda</taxon>
        <taxon>Collembola</taxon>
        <taxon>Entomobryomorpha</taxon>
        <taxon>Entomobryoidea</taxon>
        <taxon>Orchesellidae</taxon>
        <taxon>Orchesellinae</taxon>
        <taxon>Orchesella</taxon>
    </lineage>
</organism>
<reference evidence="2 3" key="1">
    <citation type="submission" date="2024-08" db="EMBL/GenBank/DDBJ databases">
        <authorList>
            <person name="Cucini C."/>
            <person name="Frati F."/>
        </authorList>
    </citation>
    <scope>NUCLEOTIDE SEQUENCE [LARGE SCALE GENOMIC DNA]</scope>
</reference>
<comment type="caution">
    <text evidence="2">The sequence shown here is derived from an EMBL/GenBank/DDBJ whole genome shotgun (WGS) entry which is preliminary data.</text>
</comment>
<feature type="compositionally biased region" description="Polar residues" evidence="1">
    <location>
        <begin position="238"/>
        <end position="247"/>
    </location>
</feature>
<evidence type="ECO:0000313" key="3">
    <source>
        <dbReference type="Proteomes" id="UP001642540"/>
    </source>
</evidence>